<dbReference type="AlphaFoldDB" id="A0A2V3WFW8"/>
<comment type="caution">
    <text evidence="3">The sequence shown here is derived from an EMBL/GenBank/DDBJ whole genome shotgun (WGS) entry which is preliminary data.</text>
</comment>
<evidence type="ECO:0000313" key="3">
    <source>
        <dbReference type="EMBL" id="PXW92176.1"/>
    </source>
</evidence>
<dbReference type="PIRSF" id="PIRSF034852">
    <property type="entry name" value="UCP034852"/>
    <property type="match status" value="1"/>
</dbReference>
<evidence type="ECO:0000313" key="4">
    <source>
        <dbReference type="Proteomes" id="UP000247922"/>
    </source>
</evidence>
<gene>
    <name evidence="3" type="ORF">DES38_103195</name>
</gene>
<reference evidence="3 4" key="1">
    <citation type="submission" date="2018-05" db="EMBL/GenBank/DDBJ databases">
        <title>Genomic Encyclopedia of Type Strains, Phase IV (KMG-IV): sequencing the most valuable type-strain genomes for metagenomic binning, comparative biology and taxonomic classification.</title>
        <authorList>
            <person name="Goeker M."/>
        </authorList>
    </citation>
    <scope>NUCLEOTIDE SEQUENCE [LARGE SCALE GENOMIC DNA]</scope>
    <source>
        <strain evidence="3 4">DSM 22440</strain>
    </source>
</reference>
<proteinExistence type="inferred from homology"/>
<dbReference type="EMBL" id="QJJR01000003">
    <property type="protein sequence ID" value="PXW92176.1"/>
    <property type="molecule type" value="Genomic_DNA"/>
</dbReference>
<evidence type="ECO:0000256" key="1">
    <source>
        <dbReference type="ARBA" id="ARBA00006718"/>
    </source>
</evidence>
<dbReference type="OrthoDB" id="1645729at2"/>
<evidence type="ECO:0000259" key="2">
    <source>
        <dbReference type="Pfam" id="PF01521"/>
    </source>
</evidence>
<protein>
    <submittedName>
        <fullName evidence="3">Uncharacterized protein YneR</fullName>
    </submittedName>
</protein>
<dbReference type="RefSeq" id="WP_110250805.1">
    <property type="nucleotide sequence ID" value="NZ_QJJR01000003.1"/>
</dbReference>
<sequence>MNITVTQPALSWLIKELDLVEGRYIRFYVRYSGRHTSSGFSLGMTMNDEPFDAITEITFKGITFFIEKKDAWYFDGHDLKVKYTRKADEIVFVLT</sequence>
<feature type="domain" description="Core" evidence="2">
    <location>
        <begin position="1"/>
        <end position="91"/>
    </location>
</feature>
<comment type="similarity">
    <text evidence="1">Belongs to the HesB/IscA family.</text>
</comment>
<dbReference type="InterPro" id="IPR008326">
    <property type="entry name" value="PdhI-like"/>
</dbReference>
<dbReference type="InterPro" id="IPR000361">
    <property type="entry name" value="ATAP_core_dom"/>
</dbReference>
<name>A0A2V3WFW8_9BACI</name>
<accession>A0A2V3WFW8</accession>
<keyword evidence="4" id="KW-1185">Reference proteome</keyword>
<dbReference type="InterPro" id="IPR035903">
    <property type="entry name" value="HesB-like_dom_sf"/>
</dbReference>
<dbReference type="Proteomes" id="UP000247922">
    <property type="component" value="Unassembled WGS sequence"/>
</dbReference>
<organism evidence="3 4">
    <name type="scientific">Streptohalobacillus salinus</name>
    <dbReference type="NCBI Taxonomy" id="621096"/>
    <lineage>
        <taxon>Bacteria</taxon>
        <taxon>Bacillati</taxon>
        <taxon>Bacillota</taxon>
        <taxon>Bacilli</taxon>
        <taxon>Bacillales</taxon>
        <taxon>Bacillaceae</taxon>
        <taxon>Streptohalobacillus</taxon>
    </lineage>
</organism>
<dbReference type="Pfam" id="PF01521">
    <property type="entry name" value="Fe-S_biosyn"/>
    <property type="match status" value="1"/>
</dbReference>
<dbReference type="SUPFAM" id="SSF89360">
    <property type="entry name" value="HesB-like domain"/>
    <property type="match status" value="1"/>
</dbReference>